<accession>A0A9N9TWM5</accession>
<feature type="region of interest" description="Disordered" evidence="1">
    <location>
        <begin position="1006"/>
        <end position="1026"/>
    </location>
</feature>
<gene>
    <name evidence="2" type="ORF">PHYEVI_LOCUS10518</name>
</gene>
<feature type="compositionally biased region" description="Basic and acidic residues" evidence="1">
    <location>
        <begin position="673"/>
        <end position="682"/>
    </location>
</feature>
<sequence length="1230" mass="138862">SATPSTNTRGSVATNATAATAATVVIDTSGESGYEVEDVNININEQRARSRASSQLTRKILLDDDQITDKDDIQSTTHEDRNQPVNLWKKPAFTPLLPPIEECPPECPNKSLIPKCSKCFQPLRRPIGRCNCKQLPTCESSCQHYPVCPAMISRSVFPCNEFSMQTCSSPVCRPVPFDSHGCRTTQTFPQTDFPGCFDNYCLQSAPVMRHKAVQTRGQDDFSVNFVSCDPGIGMKRDCCVMTFDDLPQTCTIGTYYNEEFDCSIKPVVENACCKCTNFPEPIDQISLAPGRESRRMTFKEDDKSRRSTFVEDLSQRSVILQNDEKERECSMNCRFLVPTKYTCRDCGREHEPAKSAFDGSSCNCAVGPDPPILSSKCNFCDAPPKCNCGMPNANNLQSQHCSCGLESPQLQPQQPLLYPVQSNFTQQPPTMGFPGTFKSFAGQNSNLQNKYTAYEPPKYFIVNQFTCTYNNEDDKITEMESSGCSCVKCNKDCCECTSPYLTDDPIAVDQSTSIGILNNTQDEQSFRFFHFEYNVNKCENSCYCSDDIKCSSNCIRNRTNKSTQFGKLLRLNIDKCSCDESVKCSAECIKYQDRNPVTYQHKSNQYSLDNDNFEQSKLNALLNNIVSNLKDNTFKTSNSILKCTKHKYNREFDMRGSNLESIEEESMSYELAPEHTSSHCAEKSTPASDFNSTKSTKQPKEFDIDKCYCKDTSKCASKCVRHKISNRSKPDSFDNSSMYDKKVPNKQQEGPIANRLFERKQFDPAKFIPKCDAIVYRTNLPASYHQTETCFCFEDIPEGSCYDNEADLSCQTDCDVRRCCSFCCNFSHSSNQYCIEDNPCESDENANYYQTSCCKCDGVSEQFCRFVCSPDCDIYKQHQESSNTNECDTPRYTCEECCKFSNEDTANSKYRTPQCSPIPNTTQTNSENEMIRICRECCERNQNVIDSALKTGTSLEWESCCVEAKEPPCPRRTEGCPDVNFCDKNPLDISESEAEILISSYVPQSKRTSRTSRTSRTWRESSKEANGGFGERKYHYLMTDSSTEKALSFDKPASGLSVRVYRKGSSRASKGSKMARSSKANATKVALEANKRLVLDEQQKNSPVINRKLSPQYEDDNHSGITGPFHDDGIDDDGSILTQGDTSTSKKGEINRQNIPSLFEDTLVKQDKHRTVALQSKEAGESRPKKDEKKSHKWFKFFKKDKKNKKTVSIEQLSQYSEVGNFQERGKTER</sequence>
<evidence type="ECO:0000313" key="3">
    <source>
        <dbReference type="Proteomes" id="UP001153712"/>
    </source>
</evidence>
<feature type="region of interest" description="Disordered" evidence="1">
    <location>
        <begin position="1062"/>
        <end position="1083"/>
    </location>
</feature>
<feature type="region of interest" description="Disordered" evidence="1">
    <location>
        <begin position="727"/>
        <end position="752"/>
    </location>
</feature>
<feature type="compositionally biased region" description="Low complexity" evidence="1">
    <location>
        <begin position="1066"/>
        <end position="1080"/>
    </location>
</feature>
<evidence type="ECO:0000313" key="2">
    <source>
        <dbReference type="EMBL" id="CAG9864261.1"/>
    </source>
</evidence>
<keyword evidence="3" id="KW-1185">Reference proteome</keyword>
<name>A0A9N9TWM5_PHYSR</name>
<dbReference type="EMBL" id="OU900100">
    <property type="protein sequence ID" value="CAG9864261.1"/>
    <property type="molecule type" value="Genomic_DNA"/>
</dbReference>
<dbReference type="AlphaFoldDB" id="A0A9N9TWM5"/>
<protein>
    <submittedName>
        <fullName evidence="2">Uncharacterized protein</fullName>
    </submittedName>
</protein>
<feature type="region of interest" description="Disordered" evidence="1">
    <location>
        <begin position="673"/>
        <end position="697"/>
    </location>
</feature>
<feature type="compositionally biased region" description="Polar residues" evidence="1">
    <location>
        <begin position="685"/>
        <end position="696"/>
    </location>
</feature>
<feature type="non-terminal residue" evidence="2">
    <location>
        <position position="1"/>
    </location>
</feature>
<evidence type="ECO:0000256" key="1">
    <source>
        <dbReference type="SAM" id="MobiDB-lite"/>
    </source>
</evidence>
<reference evidence="2" key="1">
    <citation type="submission" date="2022-01" db="EMBL/GenBank/DDBJ databases">
        <authorList>
            <person name="King R."/>
        </authorList>
    </citation>
    <scope>NUCLEOTIDE SEQUENCE</scope>
</reference>
<proteinExistence type="predicted"/>
<feature type="compositionally biased region" description="Basic and acidic residues" evidence="1">
    <location>
        <begin position="1178"/>
        <end position="1190"/>
    </location>
</feature>
<organism evidence="2 3">
    <name type="scientific">Phyllotreta striolata</name>
    <name type="common">Striped flea beetle</name>
    <name type="synonym">Crioceris striolata</name>
    <dbReference type="NCBI Taxonomy" id="444603"/>
    <lineage>
        <taxon>Eukaryota</taxon>
        <taxon>Metazoa</taxon>
        <taxon>Ecdysozoa</taxon>
        <taxon>Arthropoda</taxon>
        <taxon>Hexapoda</taxon>
        <taxon>Insecta</taxon>
        <taxon>Pterygota</taxon>
        <taxon>Neoptera</taxon>
        <taxon>Endopterygota</taxon>
        <taxon>Coleoptera</taxon>
        <taxon>Polyphaga</taxon>
        <taxon>Cucujiformia</taxon>
        <taxon>Chrysomeloidea</taxon>
        <taxon>Chrysomelidae</taxon>
        <taxon>Galerucinae</taxon>
        <taxon>Alticini</taxon>
        <taxon>Phyllotreta</taxon>
    </lineage>
</organism>
<feature type="region of interest" description="Disordered" evidence="1">
    <location>
        <begin position="1172"/>
        <end position="1193"/>
    </location>
</feature>
<dbReference type="Proteomes" id="UP001153712">
    <property type="component" value="Chromosome 7"/>
</dbReference>